<feature type="region of interest" description="Disordered" evidence="1">
    <location>
        <begin position="17"/>
        <end position="39"/>
    </location>
</feature>
<evidence type="ECO:0000256" key="1">
    <source>
        <dbReference type="SAM" id="MobiDB-lite"/>
    </source>
</evidence>
<accession>A0ABU9Y7Y3</accession>
<evidence type="ECO:0008006" key="4">
    <source>
        <dbReference type="Google" id="ProtNLM"/>
    </source>
</evidence>
<evidence type="ECO:0000313" key="2">
    <source>
        <dbReference type="EMBL" id="MEN2791896.1"/>
    </source>
</evidence>
<proteinExistence type="predicted"/>
<name>A0ABU9Y7Y3_9SPHN</name>
<dbReference type="EMBL" id="JBDIME010000021">
    <property type="protein sequence ID" value="MEN2791896.1"/>
    <property type="molecule type" value="Genomic_DNA"/>
</dbReference>
<gene>
    <name evidence="2" type="ORF">ABC974_19850</name>
</gene>
<sequence length="71" mass="7939">MGFFDLPGQFRMLRGTILRSGDDSSKKPRAARSAKVQNKDRDMGAALRSVYQKTVNETIPPEMLDLLGKLN</sequence>
<dbReference type="Proteomes" id="UP001419910">
    <property type="component" value="Unassembled WGS sequence"/>
</dbReference>
<reference evidence="2 3" key="1">
    <citation type="submission" date="2024-05" db="EMBL/GenBank/DDBJ databases">
        <authorList>
            <person name="Liu Q."/>
            <person name="Xin Y.-H."/>
        </authorList>
    </citation>
    <scope>NUCLEOTIDE SEQUENCE [LARGE SCALE GENOMIC DNA]</scope>
    <source>
        <strain evidence="2 3">CGMCC 1.10181</strain>
    </source>
</reference>
<dbReference type="RefSeq" id="WP_343888771.1">
    <property type="nucleotide sequence ID" value="NZ_BAAAEH010000013.1"/>
</dbReference>
<evidence type="ECO:0000313" key="3">
    <source>
        <dbReference type="Proteomes" id="UP001419910"/>
    </source>
</evidence>
<comment type="caution">
    <text evidence="2">The sequence shown here is derived from an EMBL/GenBank/DDBJ whole genome shotgun (WGS) entry which is preliminary data.</text>
</comment>
<protein>
    <recommendedName>
        <fullName evidence="4">Anti-sigma factor NepR domain-containing protein</fullName>
    </recommendedName>
</protein>
<organism evidence="2 3">
    <name type="scientific">Sphingomonas oligophenolica</name>
    <dbReference type="NCBI Taxonomy" id="301154"/>
    <lineage>
        <taxon>Bacteria</taxon>
        <taxon>Pseudomonadati</taxon>
        <taxon>Pseudomonadota</taxon>
        <taxon>Alphaproteobacteria</taxon>
        <taxon>Sphingomonadales</taxon>
        <taxon>Sphingomonadaceae</taxon>
        <taxon>Sphingomonas</taxon>
    </lineage>
</organism>
<keyword evidence="3" id="KW-1185">Reference proteome</keyword>